<gene>
    <name evidence="1" type="ORF">DF3PB_2220007</name>
</gene>
<organism evidence="1">
    <name type="scientific">metagenome</name>
    <dbReference type="NCBI Taxonomy" id="256318"/>
    <lineage>
        <taxon>unclassified sequences</taxon>
        <taxon>metagenomes</taxon>
    </lineage>
</organism>
<accession>A0A380TBU8</accession>
<sequence>MARTRETAGRYGLTGLICPRSSVTIGDAGIAPAYFATVYADLITGDRGRIGAVRGYLSASAAFR</sequence>
<proteinExistence type="predicted"/>
<reference evidence="1" key="1">
    <citation type="submission" date="2018-07" db="EMBL/GenBank/DDBJ databases">
        <authorList>
            <person name="Quirk P.G."/>
            <person name="Krulwich T.A."/>
        </authorList>
    </citation>
    <scope>NUCLEOTIDE SEQUENCE</scope>
</reference>
<dbReference type="EMBL" id="UIDG01000138">
    <property type="protein sequence ID" value="SUS05933.1"/>
    <property type="molecule type" value="Genomic_DNA"/>
</dbReference>
<name>A0A380TBU8_9ZZZZ</name>
<dbReference type="AlphaFoldDB" id="A0A380TBU8"/>
<protein>
    <submittedName>
        <fullName evidence="1">Uncharacterized protein</fullName>
    </submittedName>
</protein>
<evidence type="ECO:0000313" key="1">
    <source>
        <dbReference type="EMBL" id="SUS05933.1"/>
    </source>
</evidence>